<dbReference type="Proteomes" id="UP000252733">
    <property type="component" value="Unassembled WGS sequence"/>
</dbReference>
<dbReference type="EMBL" id="QPIZ01000041">
    <property type="protein sequence ID" value="RCW26105.1"/>
    <property type="molecule type" value="Genomic_DNA"/>
</dbReference>
<protein>
    <submittedName>
        <fullName evidence="1">Uncharacterized protein</fullName>
    </submittedName>
</protein>
<proteinExistence type="predicted"/>
<organism evidence="1 2">
    <name type="scientific">Marinilabilia salmonicolor</name>
    <dbReference type="NCBI Taxonomy" id="989"/>
    <lineage>
        <taxon>Bacteria</taxon>
        <taxon>Pseudomonadati</taxon>
        <taxon>Bacteroidota</taxon>
        <taxon>Bacteroidia</taxon>
        <taxon>Marinilabiliales</taxon>
        <taxon>Marinilabiliaceae</taxon>
        <taxon>Marinilabilia</taxon>
    </lineage>
</organism>
<dbReference type="AlphaFoldDB" id="A0A368UJ81"/>
<name>A0A368UJ81_9BACT</name>
<evidence type="ECO:0000313" key="1">
    <source>
        <dbReference type="EMBL" id="RCW26105.1"/>
    </source>
</evidence>
<accession>A0A368UJ81</accession>
<evidence type="ECO:0000313" key="2">
    <source>
        <dbReference type="Proteomes" id="UP000252733"/>
    </source>
</evidence>
<reference evidence="1 2" key="1">
    <citation type="submission" date="2018-07" db="EMBL/GenBank/DDBJ databases">
        <title>Freshwater and sediment microbial communities from various areas in North America, analyzing microbe dynamics in response to fracking.</title>
        <authorList>
            <person name="Lamendella R."/>
        </authorList>
    </citation>
    <scope>NUCLEOTIDE SEQUENCE [LARGE SCALE GENOMIC DNA]</scope>
    <source>
        <strain evidence="1 2">160A</strain>
    </source>
</reference>
<comment type="caution">
    <text evidence="1">The sequence shown here is derived from an EMBL/GenBank/DDBJ whole genome shotgun (WGS) entry which is preliminary data.</text>
</comment>
<keyword evidence="2" id="KW-1185">Reference proteome</keyword>
<gene>
    <name evidence="1" type="ORF">DFO77_14124</name>
</gene>
<sequence>MLELKISVQVVSELLLQQFRKRHGISQFFVGKKKKQNYQFHSNNNAADKKANHPFGAVMIKIPVGKPFGQNDNHWQ</sequence>